<gene>
    <name evidence="4" type="ORF">J2S06_000148</name>
</gene>
<name>A0ABT9VJD8_9BACI</name>
<evidence type="ECO:0000313" key="4">
    <source>
        <dbReference type="EMBL" id="MDQ0161078.1"/>
    </source>
</evidence>
<keyword evidence="2" id="KW-1133">Transmembrane helix</keyword>
<feature type="domain" description="Sporulation membrane protein YtrI C-terminal" evidence="3">
    <location>
        <begin position="80"/>
        <end position="163"/>
    </location>
</feature>
<evidence type="ECO:0000256" key="2">
    <source>
        <dbReference type="SAM" id="Phobius"/>
    </source>
</evidence>
<dbReference type="GO" id="GO:0051301">
    <property type="term" value="P:cell division"/>
    <property type="evidence" value="ECO:0007669"/>
    <property type="project" value="UniProtKB-KW"/>
</dbReference>
<dbReference type="InterPro" id="IPR048198">
    <property type="entry name" value="YtrI"/>
</dbReference>
<evidence type="ECO:0000256" key="1">
    <source>
        <dbReference type="SAM" id="Coils"/>
    </source>
</evidence>
<dbReference type="Pfam" id="PF26347">
    <property type="entry name" value="YtrI_sporulation"/>
    <property type="match status" value="1"/>
</dbReference>
<keyword evidence="2" id="KW-0812">Transmembrane</keyword>
<dbReference type="RefSeq" id="WP_419150992.1">
    <property type="nucleotide sequence ID" value="NZ_JAUSTR010000001.1"/>
</dbReference>
<dbReference type="NCBIfam" id="NF041479">
    <property type="entry name" value="spor_membprot_YtrI"/>
    <property type="match status" value="1"/>
</dbReference>
<organism evidence="4 5">
    <name type="scientific">Aeribacillus alveayuensis</name>
    <dbReference type="NCBI Taxonomy" id="279215"/>
    <lineage>
        <taxon>Bacteria</taxon>
        <taxon>Bacillati</taxon>
        <taxon>Bacillota</taxon>
        <taxon>Bacilli</taxon>
        <taxon>Bacillales</taxon>
        <taxon>Bacillaceae</taxon>
        <taxon>Aeribacillus</taxon>
    </lineage>
</organism>
<keyword evidence="2" id="KW-0472">Membrane</keyword>
<proteinExistence type="predicted"/>
<keyword evidence="1" id="KW-0175">Coiled coil</keyword>
<accession>A0ABT9VJD8</accession>
<feature type="coiled-coil region" evidence="1">
    <location>
        <begin position="45"/>
        <end position="79"/>
    </location>
</feature>
<protein>
    <submittedName>
        <fullName evidence="4">Cell division protein FtsB</fullName>
    </submittedName>
</protein>
<sequence>MRIPPYYQKPSWQRFFVGMVFGAMISWGFFLYSYSVLQEKNVEIITKQKDTIKQLRKENKIWKEDIQKLNDQNEKLLTVQNIKVNIKNAERYKLDKIMEYLIKKHVEEDLSDLKAKDIESVINTRHLITKAIENEEFKVEDKEYKAKVSQLVISTTIIVEIEIVSVK</sequence>
<evidence type="ECO:0000259" key="3">
    <source>
        <dbReference type="Pfam" id="PF26347"/>
    </source>
</evidence>
<keyword evidence="5" id="KW-1185">Reference proteome</keyword>
<keyword evidence="4" id="KW-0131">Cell cycle</keyword>
<comment type="caution">
    <text evidence="4">The sequence shown here is derived from an EMBL/GenBank/DDBJ whole genome shotgun (WGS) entry which is preliminary data.</text>
</comment>
<reference evidence="4 5" key="1">
    <citation type="submission" date="2023-07" db="EMBL/GenBank/DDBJ databases">
        <title>Genomic Encyclopedia of Type Strains, Phase IV (KMG-IV): sequencing the most valuable type-strain genomes for metagenomic binning, comparative biology and taxonomic classification.</title>
        <authorList>
            <person name="Goeker M."/>
        </authorList>
    </citation>
    <scope>NUCLEOTIDE SEQUENCE [LARGE SCALE GENOMIC DNA]</scope>
    <source>
        <strain evidence="4 5">DSM 19092</strain>
    </source>
</reference>
<dbReference type="InterPro" id="IPR058620">
    <property type="entry name" value="YtrI_C"/>
</dbReference>
<evidence type="ECO:0000313" key="5">
    <source>
        <dbReference type="Proteomes" id="UP001225646"/>
    </source>
</evidence>
<dbReference type="Proteomes" id="UP001225646">
    <property type="component" value="Unassembled WGS sequence"/>
</dbReference>
<feature type="transmembrane region" description="Helical" evidence="2">
    <location>
        <begin position="12"/>
        <end position="34"/>
    </location>
</feature>
<dbReference type="EMBL" id="JAUSTR010000001">
    <property type="protein sequence ID" value="MDQ0161078.1"/>
    <property type="molecule type" value="Genomic_DNA"/>
</dbReference>
<keyword evidence="4" id="KW-0132">Cell division</keyword>